<dbReference type="RefSeq" id="WP_013177796.1">
    <property type="nucleotide sequence ID" value="NC_014221.1"/>
</dbReference>
<protein>
    <recommendedName>
        <fullName evidence="1">ER-bound oxygenase mpaB/mpaB'/Rubber oxygenase catalytic domain-containing protein</fullName>
    </recommendedName>
</protein>
<accession>D7CWM7</accession>
<dbReference type="PANTHER" id="PTHR36124:SF1">
    <property type="entry name" value="ER-BOUND OXYGENASE MPAB_MPAB'_RUBBER OXYGENASE CATALYTIC DOMAIN-CONTAINING PROTEIN"/>
    <property type="match status" value="1"/>
</dbReference>
<organism evidence="2 3">
    <name type="scientific">Truepera radiovictrix (strain DSM 17093 / CIP 108686 / LMG 22925 / RQ-24)</name>
    <dbReference type="NCBI Taxonomy" id="649638"/>
    <lineage>
        <taxon>Bacteria</taxon>
        <taxon>Thermotogati</taxon>
        <taxon>Deinococcota</taxon>
        <taxon>Deinococci</taxon>
        <taxon>Trueperales</taxon>
        <taxon>Trueperaceae</taxon>
        <taxon>Truepera</taxon>
    </lineage>
</organism>
<feature type="domain" description="ER-bound oxygenase mpaB/mpaB'/Rubber oxygenase catalytic" evidence="1">
    <location>
        <begin position="69"/>
        <end position="234"/>
    </location>
</feature>
<dbReference type="GO" id="GO:0016491">
    <property type="term" value="F:oxidoreductase activity"/>
    <property type="evidence" value="ECO:0007669"/>
    <property type="project" value="InterPro"/>
</dbReference>
<reference evidence="2 3" key="2">
    <citation type="journal article" date="2011" name="Stand. Genomic Sci.">
        <title>Complete genome sequence of Truepera radiovictrix type strain (RQ-24).</title>
        <authorList>
            <person name="Ivanova N."/>
            <person name="Rohde C."/>
            <person name="Munk C."/>
            <person name="Nolan M."/>
            <person name="Lucas S."/>
            <person name="Del Rio T.G."/>
            <person name="Tice H."/>
            <person name="Deshpande S."/>
            <person name="Cheng J.F."/>
            <person name="Tapia R."/>
            <person name="Han C."/>
            <person name="Goodwin L."/>
            <person name="Pitluck S."/>
            <person name="Liolios K."/>
            <person name="Mavromatis K."/>
            <person name="Mikhailova N."/>
            <person name="Pati A."/>
            <person name="Chen A."/>
            <person name="Palaniappan K."/>
            <person name="Land M."/>
            <person name="Hauser L."/>
            <person name="Chang Y.J."/>
            <person name="Jeffries C.D."/>
            <person name="Brambilla E."/>
            <person name="Rohde M."/>
            <person name="Goker M."/>
            <person name="Tindall B.J."/>
            <person name="Woyke T."/>
            <person name="Bristow J."/>
            <person name="Eisen J.A."/>
            <person name="Markowitz V."/>
            <person name="Hugenholtz P."/>
            <person name="Kyrpides N.C."/>
            <person name="Klenk H.P."/>
            <person name="Lapidus A."/>
        </authorList>
    </citation>
    <scope>NUCLEOTIDE SEQUENCE [LARGE SCALE GENOMIC DNA]</scope>
    <source>
        <strain evidence="3">DSM 17093 / CIP 108686 / LMG 22925 / RQ-24</strain>
    </source>
</reference>
<dbReference type="EMBL" id="CP002049">
    <property type="protein sequence ID" value="ADI14426.1"/>
    <property type="molecule type" value="Genomic_DNA"/>
</dbReference>
<gene>
    <name evidence="2" type="ordered locus">Trad_1304</name>
</gene>
<dbReference type="InterPro" id="IPR018713">
    <property type="entry name" value="MPAB/Lcp_cat_dom"/>
</dbReference>
<dbReference type="PANTHER" id="PTHR36124">
    <property type="match status" value="1"/>
</dbReference>
<evidence type="ECO:0000313" key="2">
    <source>
        <dbReference type="EMBL" id="ADI14426.1"/>
    </source>
</evidence>
<evidence type="ECO:0000313" key="3">
    <source>
        <dbReference type="Proteomes" id="UP000000379"/>
    </source>
</evidence>
<dbReference type="eggNOG" id="COG3662">
    <property type="taxonomic scope" value="Bacteria"/>
</dbReference>
<dbReference type="Proteomes" id="UP000000379">
    <property type="component" value="Chromosome"/>
</dbReference>
<dbReference type="HOGENOM" id="CLU_039076_1_0_0"/>
<dbReference type="KEGG" id="tra:Trad_1304"/>
<reference evidence="3" key="1">
    <citation type="submission" date="2010-05" db="EMBL/GenBank/DDBJ databases">
        <title>The complete genome of Truepera radiovictris DSM 17093.</title>
        <authorList>
            <consortium name="US DOE Joint Genome Institute (JGI-PGF)"/>
            <person name="Lucas S."/>
            <person name="Copeland A."/>
            <person name="Lapidus A."/>
            <person name="Glavina del Rio T."/>
            <person name="Dalin E."/>
            <person name="Tice H."/>
            <person name="Bruce D."/>
            <person name="Goodwin L."/>
            <person name="Pitluck S."/>
            <person name="Kyrpides N."/>
            <person name="Mavromatis K."/>
            <person name="Ovchinnikova G."/>
            <person name="Munk A.C."/>
            <person name="Detter J.C."/>
            <person name="Han C."/>
            <person name="Tapia R."/>
            <person name="Land M."/>
            <person name="Hauser L."/>
            <person name="Markowitz V."/>
            <person name="Cheng J.-F."/>
            <person name="Hugenholtz P."/>
            <person name="Woyke T."/>
            <person name="Wu D."/>
            <person name="Tindall B."/>
            <person name="Pomrenke H.G."/>
            <person name="Brambilla E."/>
            <person name="Klenk H.-P."/>
            <person name="Eisen J.A."/>
        </authorList>
    </citation>
    <scope>NUCLEOTIDE SEQUENCE [LARGE SCALE GENOMIC DNA]</scope>
    <source>
        <strain evidence="3">DSM 17093 / CIP 108686 / LMG 22925 / RQ-24</strain>
    </source>
</reference>
<evidence type="ECO:0000259" key="1">
    <source>
        <dbReference type="Pfam" id="PF09995"/>
    </source>
</evidence>
<dbReference type="AlphaFoldDB" id="D7CWM7"/>
<name>D7CWM7_TRURR</name>
<sequence>MKRKGLRRNVTREIARLDPVRDHQRIVYLTSAFDLPWDSQRALERALLRTFGVPHSSKLMVATGEFVHRTQKRYDDTVILVSTIGLCGYDSPPGRAAIRRMNQIHRRYKIPNDEFLYVLSTFVLEPLRWNARFGVRPLSDNERAAIFLFWREVGRRMAIRGIPDTIAELERFSLAYEREHFAYSPDNQLLAEVTRDLFLSWVLPRPLRRFGKPVVHALFDARMRLAFGFALPPWWVRVGVVAALKLRARVARLLPPRRRPYTLPPTRTYPRGYRLEEIGPAHVP</sequence>
<dbReference type="InterPro" id="IPR046366">
    <property type="entry name" value="MPAB"/>
</dbReference>
<keyword evidence="3" id="KW-1185">Reference proteome</keyword>
<proteinExistence type="predicted"/>
<dbReference type="Pfam" id="PF09995">
    <property type="entry name" value="MPAB_Lcp_cat"/>
    <property type="match status" value="1"/>
</dbReference>
<dbReference type="STRING" id="649638.Trad_1304"/>